<evidence type="ECO:0000256" key="1">
    <source>
        <dbReference type="ARBA" id="ARBA00004651"/>
    </source>
</evidence>
<evidence type="ECO:0000256" key="4">
    <source>
        <dbReference type="ARBA" id="ARBA00022989"/>
    </source>
</evidence>
<evidence type="ECO:0000259" key="14">
    <source>
        <dbReference type="PROSITE" id="PS50262"/>
    </source>
</evidence>
<reference evidence="15" key="2">
    <citation type="submission" date="2025-09" db="UniProtKB">
        <authorList>
            <consortium name="Ensembl"/>
        </authorList>
    </citation>
    <scope>IDENTIFICATION</scope>
</reference>
<keyword evidence="6 13" id="KW-0472">Membrane</keyword>
<evidence type="ECO:0000256" key="5">
    <source>
        <dbReference type="ARBA" id="ARBA00023040"/>
    </source>
</evidence>
<dbReference type="AlphaFoldDB" id="A0A3B4YA43"/>
<feature type="transmembrane region" description="Helical" evidence="13">
    <location>
        <begin position="161"/>
        <end position="182"/>
    </location>
</feature>
<dbReference type="STRING" id="1841481.ENSSLDP00000020009"/>
<keyword evidence="2" id="KW-1003">Cell membrane</keyword>
<feature type="transmembrane region" description="Helical" evidence="13">
    <location>
        <begin position="393"/>
        <end position="419"/>
    </location>
</feature>
<keyword evidence="5 12" id="KW-0297">G-protein coupled receptor</keyword>
<protein>
    <submittedName>
        <fullName evidence="15">Neurotensin receptor 1</fullName>
    </submittedName>
</protein>
<sequence>MDKVALAPLTEWLCVIAAAPIARTPPALPNIKAALLRLPHTEPVLLRVINVCSVVFSVFMLSRLKKKGAMDLNFTLLGRDLSGWGALAQRLFGNNSLSPFDNSTAASKTDEEDLEVNTDVYSKVIVTVIYVALFAVGSLGNSITLYTLLTKKTLQNLQSTVHYHLASLAVSDLLILVLSMPIELYNFIWFHHPWVFGDAVCRGYYFLRDSCSYATALNIASLSVERYMAICHPFKAKSIMSRSRTKKLISAMWLASFALATPMLFIMGQETRKGEKICTAIVSPVTMKTVLQVNAFLSFVVPMVAISALNGIIANQLLRMFREAEQDNRVCIIGGNPTMLNVTVEPNRAQSLRHGVLVLRAVVIAFVVCWLPYHTRRLMFCYISDWSDDLYDFYHYFYMLTNILFYVSSAINPILYNLVSATYRQIFFSTLRYFCMPCRRTPRRHPHPLTRHSISISSNHTLSTNIIKETAY</sequence>
<dbReference type="Proteomes" id="UP000261360">
    <property type="component" value="Unplaced"/>
</dbReference>
<evidence type="ECO:0000256" key="13">
    <source>
        <dbReference type="SAM" id="Phobius"/>
    </source>
</evidence>
<evidence type="ECO:0000313" key="16">
    <source>
        <dbReference type="Proteomes" id="UP000261360"/>
    </source>
</evidence>
<evidence type="ECO:0000313" key="15">
    <source>
        <dbReference type="Ensembl" id="ENSSLDP00000020009.1"/>
    </source>
</evidence>
<feature type="transmembrane region" description="Helical" evidence="13">
    <location>
        <begin position="293"/>
        <end position="313"/>
    </location>
</feature>
<dbReference type="Gene3D" id="1.20.1070.10">
    <property type="entry name" value="Rhodopsin 7-helix transmembrane proteins"/>
    <property type="match status" value="1"/>
</dbReference>
<dbReference type="PANTHER" id="PTHR24243">
    <property type="entry name" value="G-PROTEIN COUPLED RECEPTOR"/>
    <property type="match status" value="1"/>
</dbReference>
<evidence type="ECO:0000256" key="10">
    <source>
        <dbReference type="ARBA" id="ARBA00023224"/>
    </source>
</evidence>
<dbReference type="InterPro" id="IPR017452">
    <property type="entry name" value="GPCR_Rhodpsn_7TM"/>
</dbReference>
<dbReference type="Ensembl" id="ENSSLDT00000020675.1">
    <property type="protein sequence ID" value="ENSSLDP00000020009.1"/>
    <property type="gene ID" value="ENSSLDG00000015663.1"/>
</dbReference>
<feature type="transmembrane region" description="Helical" evidence="13">
    <location>
        <begin position="357"/>
        <end position="373"/>
    </location>
</feature>
<accession>A0A3B4YA43</accession>
<dbReference type="PRINTS" id="PR00237">
    <property type="entry name" value="GPCRRHODOPSN"/>
</dbReference>
<dbReference type="GO" id="GO:0016492">
    <property type="term" value="F:G protein-coupled neurotensin receptor activity"/>
    <property type="evidence" value="ECO:0007669"/>
    <property type="project" value="InterPro"/>
</dbReference>
<dbReference type="PROSITE" id="PS50262">
    <property type="entry name" value="G_PROTEIN_RECEP_F1_2"/>
    <property type="match status" value="1"/>
</dbReference>
<dbReference type="PROSITE" id="PS00237">
    <property type="entry name" value="G_PROTEIN_RECEP_F1_1"/>
    <property type="match status" value="1"/>
</dbReference>
<dbReference type="GO" id="GO:0005886">
    <property type="term" value="C:plasma membrane"/>
    <property type="evidence" value="ECO:0007669"/>
    <property type="project" value="UniProtKB-SubCell"/>
</dbReference>
<evidence type="ECO:0000256" key="8">
    <source>
        <dbReference type="ARBA" id="ARBA00023157"/>
    </source>
</evidence>
<dbReference type="PRINTS" id="PR01480">
    <property type="entry name" value="NEUROTENSN1R"/>
</dbReference>
<keyword evidence="16" id="KW-1185">Reference proteome</keyword>
<proteinExistence type="inferred from homology"/>
<dbReference type="InterPro" id="IPR000276">
    <property type="entry name" value="GPCR_Rhodpsn"/>
</dbReference>
<keyword evidence="7" id="KW-0564">Palmitate</keyword>
<keyword evidence="3 12" id="KW-0812">Transmembrane</keyword>
<comment type="similarity">
    <text evidence="12">Belongs to the G-protein coupled receptor 1 family.</text>
</comment>
<evidence type="ECO:0000256" key="11">
    <source>
        <dbReference type="ARBA" id="ARBA00023288"/>
    </source>
</evidence>
<dbReference type="GeneTree" id="ENSGT01120000271823"/>
<dbReference type="CDD" id="cd15355">
    <property type="entry name" value="7tmA_NTSR1"/>
    <property type="match status" value="1"/>
</dbReference>
<feature type="transmembrane region" description="Helical" evidence="13">
    <location>
        <begin position="248"/>
        <end position="267"/>
    </location>
</feature>
<comment type="subcellular location">
    <subcellularLocation>
        <location evidence="1">Cell membrane</location>
        <topology evidence="1">Multi-pass membrane protein</topology>
    </subcellularLocation>
</comment>
<feature type="transmembrane region" description="Helical" evidence="13">
    <location>
        <begin position="124"/>
        <end position="149"/>
    </location>
</feature>
<evidence type="ECO:0000256" key="6">
    <source>
        <dbReference type="ARBA" id="ARBA00023136"/>
    </source>
</evidence>
<evidence type="ECO:0000256" key="9">
    <source>
        <dbReference type="ARBA" id="ARBA00023170"/>
    </source>
</evidence>
<keyword evidence="11" id="KW-0449">Lipoprotein</keyword>
<dbReference type="Pfam" id="PF00001">
    <property type="entry name" value="7tm_1"/>
    <property type="match status" value="1"/>
</dbReference>
<feature type="transmembrane region" description="Helical" evidence="13">
    <location>
        <begin position="44"/>
        <end position="62"/>
    </location>
</feature>
<keyword evidence="10 12" id="KW-0807">Transducer</keyword>
<evidence type="ECO:0000256" key="7">
    <source>
        <dbReference type="ARBA" id="ARBA00023139"/>
    </source>
</evidence>
<evidence type="ECO:0000256" key="3">
    <source>
        <dbReference type="ARBA" id="ARBA00022692"/>
    </source>
</evidence>
<keyword evidence="9 12" id="KW-0675">Receptor</keyword>
<dbReference type="InterPro" id="IPR003984">
    <property type="entry name" value="NT_rcpt"/>
</dbReference>
<dbReference type="PANTHER" id="PTHR24243:SF9">
    <property type="entry name" value="NEUROTENSIN RECEPTOR TYPE 1"/>
    <property type="match status" value="1"/>
</dbReference>
<name>A0A3B4YA43_SERLL</name>
<keyword evidence="8" id="KW-1015">Disulfide bond</keyword>
<evidence type="ECO:0000256" key="12">
    <source>
        <dbReference type="RuleBase" id="RU000688"/>
    </source>
</evidence>
<organism evidence="15 16">
    <name type="scientific">Seriola lalandi dorsalis</name>
    <dbReference type="NCBI Taxonomy" id="1841481"/>
    <lineage>
        <taxon>Eukaryota</taxon>
        <taxon>Metazoa</taxon>
        <taxon>Chordata</taxon>
        <taxon>Craniata</taxon>
        <taxon>Vertebrata</taxon>
        <taxon>Euteleostomi</taxon>
        <taxon>Actinopterygii</taxon>
        <taxon>Neopterygii</taxon>
        <taxon>Teleostei</taxon>
        <taxon>Neoteleostei</taxon>
        <taxon>Acanthomorphata</taxon>
        <taxon>Carangaria</taxon>
        <taxon>Carangiformes</taxon>
        <taxon>Carangidae</taxon>
        <taxon>Seriola</taxon>
    </lineage>
</organism>
<dbReference type="PRINTS" id="PR01479">
    <property type="entry name" value="NEUROTENSINR"/>
</dbReference>
<reference evidence="15" key="1">
    <citation type="submission" date="2025-08" db="UniProtKB">
        <authorList>
            <consortium name="Ensembl"/>
        </authorList>
    </citation>
    <scope>IDENTIFICATION</scope>
</reference>
<feature type="domain" description="G-protein coupled receptors family 1 profile" evidence="14">
    <location>
        <begin position="140"/>
        <end position="416"/>
    </location>
</feature>
<dbReference type="InterPro" id="IPR003985">
    <property type="entry name" value="NT1_rcpt"/>
</dbReference>
<keyword evidence="4 13" id="KW-1133">Transmembrane helix</keyword>
<evidence type="ECO:0000256" key="2">
    <source>
        <dbReference type="ARBA" id="ARBA00022475"/>
    </source>
</evidence>
<dbReference type="SUPFAM" id="SSF81321">
    <property type="entry name" value="Family A G protein-coupled receptor-like"/>
    <property type="match status" value="1"/>
</dbReference>